<dbReference type="CDD" id="cd04301">
    <property type="entry name" value="NAT_SF"/>
    <property type="match status" value="1"/>
</dbReference>
<evidence type="ECO:0000256" key="2">
    <source>
        <dbReference type="ARBA" id="ARBA00023315"/>
    </source>
</evidence>
<dbReference type="GO" id="GO:0016747">
    <property type="term" value="F:acyltransferase activity, transferring groups other than amino-acyl groups"/>
    <property type="evidence" value="ECO:0007669"/>
    <property type="project" value="InterPro"/>
</dbReference>
<name>H0E352_9ACTN</name>
<dbReference type="PROSITE" id="PS51186">
    <property type="entry name" value="GNAT"/>
    <property type="match status" value="1"/>
</dbReference>
<dbReference type="EMBL" id="AGUD01000057">
    <property type="protein sequence ID" value="EHN11918.1"/>
    <property type="molecule type" value="Genomic_DNA"/>
</dbReference>
<evidence type="ECO:0000256" key="1">
    <source>
        <dbReference type="ARBA" id="ARBA00022679"/>
    </source>
</evidence>
<dbReference type="AlphaFoldDB" id="H0E352"/>
<dbReference type="PANTHER" id="PTHR43420:SF47">
    <property type="entry name" value="N-ACETYLTRANSFERASE DOMAIN-CONTAINING PROTEIN"/>
    <property type="match status" value="1"/>
</dbReference>
<evidence type="ECO:0000313" key="4">
    <source>
        <dbReference type="EMBL" id="EHN11918.1"/>
    </source>
</evidence>
<dbReference type="InterPro" id="IPR050680">
    <property type="entry name" value="YpeA/RimI_acetyltransf"/>
</dbReference>
<dbReference type="Proteomes" id="UP000005143">
    <property type="component" value="Unassembled WGS sequence"/>
</dbReference>
<dbReference type="SUPFAM" id="SSF55729">
    <property type="entry name" value="Acyl-CoA N-acyltransferases (Nat)"/>
    <property type="match status" value="1"/>
</dbReference>
<organism evidence="4 5">
    <name type="scientific">Patulibacter medicamentivorans</name>
    <dbReference type="NCBI Taxonomy" id="1097667"/>
    <lineage>
        <taxon>Bacteria</taxon>
        <taxon>Bacillati</taxon>
        <taxon>Actinomycetota</taxon>
        <taxon>Thermoleophilia</taxon>
        <taxon>Solirubrobacterales</taxon>
        <taxon>Patulibacteraceae</taxon>
        <taxon>Patulibacter</taxon>
    </lineage>
</organism>
<protein>
    <submittedName>
        <fullName evidence="4">GCN5-related N-acetyltransferase</fullName>
    </submittedName>
</protein>
<dbReference type="RefSeq" id="WP_007572063.1">
    <property type="nucleotide sequence ID" value="NZ_AGUD01000057.1"/>
</dbReference>
<sequence>MSTPGPISLRWVRDARDLRAALDLRIRVFCDEQGVPRELEVDQHDDVARHAVAVTPDGTVVATMRLVADGGTIKVGRVAVERAWRGRGIASRLLQRAYEYALDQRAEELRLAAQVEAAALYRKAGYQEVGEVFDEAGIPHVWMVQAVVPPRRRRRP</sequence>
<dbReference type="InterPro" id="IPR000182">
    <property type="entry name" value="GNAT_dom"/>
</dbReference>
<evidence type="ECO:0000259" key="3">
    <source>
        <dbReference type="PROSITE" id="PS51186"/>
    </source>
</evidence>
<feature type="domain" description="N-acetyltransferase" evidence="3">
    <location>
        <begin position="7"/>
        <end position="148"/>
    </location>
</feature>
<dbReference type="PANTHER" id="PTHR43420">
    <property type="entry name" value="ACETYLTRANSFERASE"/>
    <property type="match status" value="1"/>
</dbReference>
<keyword evidence="1 4" id="KW-0808">Transferase</keyword>
<evidence type="ECO:0000313" key="5">
    <source>
        <dbReference type="Proteomes" id="UP000005143"/>
    </source>
</evidence>
<dbReference type="Gene3D" id="3.40.630.30">
    <property type="match status" value="1"/>
</dbReference>
<dbReference type="Pfam" id="PF13673">
    <property type="entry name" value="Acetyltransf_10"/>
    <property type="match status" value="1"/>
</dbReference>
<keyword evidence="2" id="KW-0012">Acyltransferase</keyword>
<keyword evidence="5" id="KW-1185">Reference proteome</keyword>
<reference evidence="4 5" key="1">
    <citation type="journal article" date="2013" name="Biodegradation">
        <title>Quantitative proteomic analysis of ibuprofen-degrading Patulibacter sp. strain I11.</title>
        <authorList>
            <person name="Almeida B."/>
            <person name="Kjeldal H."/>
            <person name="Lolas I."/>
            <person name="Knudsen A.D."/>
            <person name="Carvalho G."/>
            <person name="Nielsen K.L."/>
            <person name="Barreto Crespo M.T."/>
            <person name="Stensballe A."/>
            <person name="Nielsen J.L."/>
        </authorList>
    </citation>
    <scope>NUCLEOTIDE SEQUENCE [LARGE SCALE GENOMIC DNA]</scope>
    <source>
        <strain evidence="4 5">I11</strain>
    </source>
</reference>
<dbReference type="OrthoDB" id="9796171at2"/>
<proteinExistence type="predicted"/>
<accession>H0E352</accession>
<comment type="caution">
    <text evidence="4">The sequence shown here is derived from an EMBL/GenBank/DDBJ whole genome shotgun (WGS) entry which is preliminary data.</text>
</comment>
<dbReference type="InterPro" id="IPR016181">
    <property type="entry name" value="Acyl_CoA_acyltransferase"/>
</dbReference>
<gene>
    <name evidence="4" type="ORF">PAI11_12190</name>
</gene>